<dbReference type="PANTHER" id="PTHR45955:SF1">
    <property type="entry name" value="PHOSPHOACETYLGLUCOSAMINE MUTASE"/>
    <property type="match status" value="1"/>
</dbReference>
<feature type="binding site" evidence="16">
    <location>
        <position position="289"/>
    </location>
    <ligand>
        <name>Mg(2+)</name>
        <dbReference type="ChEBI" id="CHEBI:18420"/>
    </ligand>
</feature>
<gene>
    <name evidence="22" type="primary">LOC108671031</name>
</gene>
<evidence type="ECO:0000256" key="14">
    <source>
        <dbReference type="PIRSR" id="PIRSR016408-1"/>
    </source>
</evidence>
<dbReference type="InterPro" id="IPR005843">
    <property type="entry name" value="A-D-PHexomutase_C"/>
</dbReference>
<feature type="domain" description="Alpha-D-phosphohexomutase C-terminal" evidence="17">
    <location>
        <begin position="493"/>
        <end position="532"/>
    </location>
</feature>
<dbReference type="Pfam" id="PF21404">
    <property type="entry name" value="AMG1_III"/>
    <property type="match status" value="1"/>
</dbReference>
<keyword evidence="7 13" id="KW-0460">Magnesium</keyword>
<evidence type="ECO:0000256" key="3">
    <source>
        <dbReference type="ARBA" id="ARBA00010231"/>
    </source>
</evidence>
<evidence type="ECO:0000259" key="18">
    <source>
        <dbReference type="Pfam" id="PF02878"/>
    </source>
</evidence>
<feature type="domain" description="Alpha-D-phosphohexomutase alpha/beta/alpha" evidence="18">
    <location>
        <begin position="119"/>
        <end position="168"/>
    </location>
</feature>
<feature type="binding site" evidence="15">
    <location>
        <position position="513"/>
    </location>
    <ligand>
        <name>substrate</name>
    </ligand>
</feature>
<evidence type="ECO:0000256" key="15">
    <source>
        <dbReference type="PIRSR" id="PIRSR016408-2"/>
    </source>
</evidence>
<feature type="active site" description="Phosphoserine intermediate" evidence="14">
    <location>
        <position position="65"/>
    </location>
</feature>
<dbReference type="CDD" id="cd03086">
    <property type="entry name" value="PGM3"/>
    <property type="match status" value="1"/>
</dbReference>
<dbReference type="InterPro" id="IPR016657">
    <property type="entry name" value="PAGM"/>
</dbReference>
<accession>A0A8B7NK22</accession>
<evidence type="ECO:0000256" key="6">
    <source>
        <dbReference type="ARBA" id="ARBA00022723"/>
    </source>
</evidence>
<dbReference type="InterPro" id="IPR036900">
    <property type="entry name" value="A-D-PHexomutase_C_sf"/>
</dbReference>
<feature type="binding site" evidence="15">
    <location>
        <begin position="379"/>
        <end position="381"/>
    </location>
    <ligand>
        <name>substrate</name>
    </ligand>
</feature>
<evidence type="ECO:0000256" key="11">
    <source>
        <dbReference type="ARBA" id="ARBA00060228"/>
    </source>
</evidence>
<feature type="binding site" evidence="16">
    <location>
        <position position="285"/>
    </location>
    <ligand>
        <name>Mg(2+)</name>
        <dbReference type="ChEBI" id="CHEBI:18420"/>
    </ligand>
</feature>
<dbReference type="InterPro" id="IPR016066">
    <property type="entry name" value="A-D-PHexomutase_CS"/>
</dbReference>
<dbReference type="GO" id="GO:0006048">
    <property type="term" value="P:UDP-N-acetylglucosamine biosynthetic process"/>
    <property type="evidence" value="ECO:0007669"/>
    <property type="project" value="UniProtKB-UniRule"/>
</dbReference>
<feature type="domain" description="Phosphoacetylglucosamine mutase AMG1" evidence="19">
    <location>
        <begin position="306"/>
        <end position="440"/>
    </location>
</feature>
<evidence type="ECO:0000256" key="4">
    <source>
        <dbReference type="ARBA" id="ARBA00012731"/>
    </source>
</evidence>
<evidence type="ECO:0000256" key="12">
    <source>
        <dbReference type="ARBA" id="ARBA00070218"/>
    </source>
</evidence>
<dbReference type="FunFam" id="3.40.120.10:FF:000013">
    <property type="entry name" value="Phosphoacetylglucosamine mutase"/>
    <property type="match status" value="1"/>
</dbReference>
<dbReference type="PIRSF" id="PIRSF016408">
    <property type="entry name" value="PAGM"/>
    <property type="match status" value="1"/>
</dbReference>
<dbReference type="InterPro" id="IPR005844">
    <property type="entry name" value="A-D-PHexomutase_a/b/a-I"/>
</dbReference>
<evidence type="ECO:0000256" key="10">
    <source>
        <dbReference type="ARBA" id="ARBA00023277"/>
    </source>
</evidence>
<dbReference type="SUPFAM" id="SSF55957">
    <property type="entry name" value="Phosphoglucomutase, C-terminal domain"/>
    <property type="match status" value="1"/>
</dbReference>
<dbReference type="AlphaFoldDB" id="A0A8B7NK22"/>
<evidence type="ECO:0000259" key="17">
    <source>
        <dbReference type="Pfam" id="PF00408"/>
    </source>
</evidence>
<evidence type="ECO:0000256" key="9">
    <source>
        <dbReference type="ARBA" id="ARBA00023235"/>
    </source>
</evidence>
<comment type="pathway">
    <text evidence="2 13">Nucleotide-sugar biosynthesis; UDP-N-acetyl-alpha-D-glucosamine biosynthesis; N-acetyl-alpha-D-glucosamine 1-phosphate from alpha-D-glucosamine 6-phosphate (route I): step 2/2.</text>
</comment>
<evidence type="ECO:0000259" key="19">
    <source>
        <dbReference type="Pfam" id="PF21404"/>
    </source>
</evidence>
<dbReference type="PROSITE" id="PS00710">
    <property type="entry name" value="PGM_PMM"/>
    <property type="match status" value="1"/>
</dbReference>
<organism evidence="21 22">
    <name type="scientific">Hyalella azteca</name>
    <name type="common">Amphipod</name>
    <dbReference type="NCBI Taxonomy" id="294128"/>
    <lineage>
        <taxon>Eukaryota</taxon>
        <taxon>Metazoa</taxon>
        <taxon>Ecdysozoa</taxon>
        <taxon>Arthropoda</taxon>
        <taxon>Crustacea</taxon>
        <taxon>Multicrustacea</taxon>
        <taxon>Malacostraca</taxon>
        <taxon>Eumalacostraca</taxon>
        <taxon>Peracarida</taxon>
        <taxon>Amphipoda</taxon>
        <taxon>Senticaudata</taxon>
        <taxon>Talitrida</taxon>
        <taxon>Talitroidea</taxon>
        <taxon>Hyalellidae</taxon>
        <taxon>Hyalella</taxon>
    </lineage>
</organism>
<reference evidence="22" key="1">
    <citation type="submission" date="2025-08" db="UniProtKB">
        <authorList>
            <consortium name="RefSeq"/>
        </authorList>
    </citation>
    <scope>IDENTIFICATION</scope>
    <source>
        <tissue evidence="22">Whole organism</tissue>
    </source>
</reference>
<comment type="catalytic activity">
    <reaction evidence="1 13">
        <text>N-acetyl-alpha-D-glucosamine 1-phosphate = N-acetyl-D-glucosamine 6-phosphate</text>
        <dbReference type="Rhea" id="RHEA:23804"/>
        <dbReference type="ChEBI" id="CHEBI:57513"/>
        <dbReference type="ChEBI" id="CHEBI:57776"/>
        <dbReference type="EC" id="5.4.2.3"/>
    </reaction>
</comment>
<feature type="binding site" description="via phosphate group" evidence="16">
    <location>
        <position position="65"/>
    </location>
    <ligand>
        <name>Mg(2+)</name>
        <dbReference type="ChEBI" id="CHEBI:18420"/>
    </ligand>
</feature>
<sequence length="546" mass="58502">MEFRSDVITCSGKYSNNQQKLFSYGTAGFRTKADDLETVLFRMGLLAALRSKAKKAHIGLMITASHNPACDNGVKLVDPYGEMMVESWEAHATHVANASDDELAGVLHCIVTEEHITADHTAQVVIGRDTRPSSNTLHAAAVSGVEALGGKVVDCGVVTTPLLHYRVRCANDPSYGVASNEGYTDKLVETFLKLQSCAQPATSCAQPATSCYCQDLLFDGANGVGGLQMAIMAPRISQALKLTIHNGGEGQGVLNYRCGADFVKVSQSWPSGVPATPGSRCVSVDGDADRVVYSYIDELGAYHLMDGDKIATLVVGFLQEQLSEAGLALRLGLVQTAYANGASTAYVNDSLKVPVGFAKTGVKHLHHMALSFDIGVYFEANGHGTVIFSDSASAAIKEAASTDSPAARRLAAVKDLINETVGDAISDLLLVEVILRHRGWGMRDWDAQYHDMPNKLVTVRVADRSVFETTDAERRCTQPAALQPAIDDLLSTSFLHARARTFVRPSGTEDLVRVYAEAATQSHVEELALQVSRLVFDLAGGVGERP</sequence>
<dbReference type="InterPro" id="IPR049023">
    <property type="entry name" value="AMG1_II"/>
</dbReference>
<dbReference type="InterPro" id="IPR049022">
    <property type="entry name" value="AMG1_III"/>
</dbReference>
<keyword evidence="10" id="KW-0119">Carbohydrate metabolism</keyword>
<dbReference type="Proteomes" id="UP000694843">
    <property type="component" value="Unplaced"/>
</dbReference>
<dbReference type="EC" id="5.4.2.3" evidence="4 13"/>
<evidence type="ECO:0000256" key="2">
    <source>
        <dbReference type="ARBA" id="ARBA00004865"/>
    </source>
</evidence>
<dbReference type="Gene3D" id="3.30.310.50">
    <property type="entry name" value="Alpha-D-phosphohexomutase, C-terminal domain"/>
    <property type="match status" value="1"/>
</dbReference>
<keyword evidence="9 13" id="KW-0413">Isomerase</keyword>
<dbReference type="FunFam" id="3.40.120.10:FF:000015">
    <property type="entry name" value="Phosphoacetylglucosamine mutase"/>
    <property type="match status" value="1"/>
</dbReference>
<dbReference type="InterPro" id="IPR016055">
    <property type="entry name" value="A-D-PHexomutase_a/b/a-I/II/III"/>
</dbReference>
<dbReference type="KEGG" id="hazt:108671031"/>
<comment type="cofactor">
    <cofactor evidence="13 16">
        <name>Mg(2+)</name>
        <dbReference type="ChEBI" id="CHEBI:18420"/>
    </cofactor>
    <text evidence="13 16">Binds 1 Mg(2+) ion per subunit.</text>
</comment>
<comment type="function">
    <text evidence="11 13">Catalyzes the conversion of GlcNAc-6-P into GlcNAc-1-P during the synthesis of uridine diphosphate/UDP-GlcNAc, a sugar nucleotide critical to multiple glycosylation pathways including protein N- and O-glycosylation.</text>
</comment>
<dbReference type="CTD" id="39434"/>
<keyword evidence="21" id="KW-1185">Reference proteome</keyword>
<protein>
    <recommendedName>
        <fullName evidence="12 13">Phosphoacetylglucosamine mutase</fullName>
        <shortName evidence="13">PAGM</shortName>
        <ecNumber evidence="4 13">5.4.2.3</ecNumber>
    </recommendedName>
    <alternativeName>
        <fullName evidence="13">Acetylglucosamine phosphomutase</fullName>
    </alternativeName>
    <alternativeName>
        <fullName evidence="13">N-acetylglucosamine-phosphate mutase</fullName>
    </alternativeName>
</protein>
<evidence type="ECO:0000256" key="5">
    <source>
        <dbReference type="ARBA" id="ARBA00022553"/>
    </source>
</evidence>
<dbReference type="GO" id="GO:0004610">
    <property type="term" value="F:phosphoacetylglucosamine mutase activity"/>
    <property type="evidence" value="ECO:0007669"/>
    <property type="project" value="UniProtKB-UniRule"/>
</dbReference>
<dbReference type="Gene3D" id="3.40.120.10">
    <property type="entry name" value="Alpha-D-Glucose-1,6-Bisphosphate, subunit A, domain 3"/>
    <property type="match status" value="1"/>
</dbReference>
<feature type="binding site" evidence="16">
    <location>
        <position position="287"/>
    </location>
    <ligand>
        <name>Mg(2+)</name>
        <dbReference type="ChEBI" id="CHEBI:18420"/>
    </ligand>
</feature>
<evidence type="ECO:0000256" key="13">
    <source>
        <dbReference type="PIRNR" id="PIRNR016408"/>
    </source>
</evidence>
<evidence type="ECO:0000259" key="20">
    <source>
        <dbReference type="Pfam" id="PF21405"/>
    </source>
</evidence>
<dbReference type="Pfam" id="PF02878">
    <property type="entry name" value="PGM_PMM_I"/>
    <property type="match status" value="2"/>
</dbReference>
<feature type="binding site" evidence="15">
    <location>
        <begin position="504"/>
        <end position="508"/>
    </location>
    <ligand>
        <name>substrate</name>
    </ligand>
</feature>
<dbReference type="GeneID" id="108671031"/>
<dbReference type="RefSeq" id="XP_018014003.1">
    <property type="nucleotide sequence ID" value="XM_018158514.2"/>
</dbReference>
<dbReference type="GO" id="GO:0000287">
    <property type="term" value="F:magnesium ion binding"/>
    <property type="evidence" value="ECO:0007669"/>
    <property type="project" value="InterPro"/>
</dbReference>
<evidence type="ECO:0000256" key="16">
    <source>
        <dbReference type="PIRSR" id="PIRSR016408-3"/>
    </source>
</evidence>
<keyword evidence="8" id="KW-0007">Acetylation</keyword>
<feature type="domain" description="Phosphoacetylglucosamine mutase AMG1" evidence="20">
    <location>
        <begin position="214"/>
        <end position="292"/>
    </location>
</feature>
<evidence type="ECO:0000256" key="8">
    <source>
        <dbReference type="ARBA" id="ARBA00022990"/>
    </source>
</evidence>
<dbReference type="GO" id="GO:0005975">
    <property type="term" value="P:carbohydrate metabolic process"/>
    <property type="evidence" value="ECO:0007669"/>
    <property type="project" value="InterPro"/>
</dbReference>
<dbReference type="UniPathway" id="UPA00113">
    <property type="reaction ID" value="UER00530"/>
</dbReference>
<evidence type="ECO:0000313" key="21">
    <source>
        <dbReference type="Proteomes" id="UP000694843"/>
    </source>
</evidence>
<dbReference type="SUPFAM" id="SSF53738">
    <property type="entry name" value="Phosphoglucomutase, first 3 domains"/>
    <property type="match status" value="3"/>
</dbReference>
<dbReference type="PANTHER" id="PTHR45955">
    <property type="entry name" value="PHOSPHOACETYLGLUCOSAMINE MUTASE"/>
    <property type="match status" value="1"/>
</dbReference>
<comment type="similarity">
    <text evidence="3 13">Belongs to the phosphohexose mutase family.</text>
</comment>
<keyword evidence="6 13" id="KW-0479">Metal-binding</keyword>
<dbReference type="Pfam" id="PF00408">
    <property type="entry name" value="PGM_PMM_IV"/>
    <property type="match status" value="1"/>
</dbReference>
<dbReference type="Pfam" id="PF21405">
    <property type="entry name" value="AMG1_II"/>
    <property type="match status" value="1"/>
</dbReference>
<dbReference type="OMA" id="WEAYATK"/>
<name>A0A8B7NK22_HYAAZ</name>
<proteinExistence type="inferred from homology"/>
<evidence type="ECO:0000313" key="22">
    <source>
        <dbReference type="RefSeq" id="XP_018014003.1"/>
    </source>
</evidence>
<evidence type="ECO:0000256" key="1">
    <source>
        <dbReference type="ARBA" id="ARBA00000558"/>
    </source>
</evidence>
<feature type="domain" description="Alpha-D-phosphohexomutase alpha/beta/alpha" evidence="18">
    <location>
        <begin position="52"/>
        <end position="89"/>
    </location>
</feature>
<keyword evidence="5" id="KW-0597">Phosphoprotein</keyword>
<evidence type="ECO:0000256" key="7">
    <source>
        <dbReference type="ARBA" id="ARBA00022842"/>
    </source>
</evidence>
<dbReference type="FunFam" id="3.30.310.50:FF:000003">
    <property type="entry name" value="Phosphoacetylglucosamine mutase"/>
    <property type="match status" value="1"/>
</dbReference>
<dbReference type="OrthoDB" id="1928at2759"/>